<protein>
    <submittedName>
        <fullName evidence="1">Uncharacterized protein</fullName>
    </submittedName>
</protein>
<evidence type="ECO:0000313" key="1">
    <source>
        <dbReference type="EMBL" id="SVB33950.1"/>
    </source>
</evidence>
<sequence length="92" mass="10727">MPRIAKGKKPIYLDERASDNLMAMVLTLTQELSVLRDRLDTIEQLIEKNGLFTQEDIENFQPQQDSQNIRSERRSSLLDRVLLPIQKELESD</sequence>
<name>A0A382D6A0_9ZZZZ</name>
<gene>
    <name evidence="1" type="ORF">METZ01_LOCUS186804</name>
</gene>
<reference evidence="1" key="1">
    <citation type="submission" date="2018-05" db="EMBL/GenBank/DDBJ databases">
        <authorList>
            <person name="Lanie J.A."/>
            <person name="Ng W.-L."/>
            <person name="Kazmierczak K.M."/>
            <person name="Andrzejewski T.M."/>
            <person name="Davidsen T.M."/>
            <person name="Wayne K.J."/>
            <person name="Tettelin H."/>
            <person name="Glass J.I."/>
            <person name="Rusch D."/>
            <person name="Podicherti R."/>
            <person name="Tsui H.-C.T."/>
            <person name="Winkler M.E."/>
        </authorList>
    </citation>
    <scope>NUCLEOTIDE SEQUENCE</scope>
</reference>
<proteinExistence type="predicted"/>
<accession>A0A382D6A0</accession>
<dbReference type="EMBL" id="UINC01037843">
    <property type="protein sequence ID" value="SVB33950.1"/>
    <property type="molecule type" value="Genomic_DNA"/>
</dbReference>
<dbReference type="AlphaFoldDB" id="A0A382D6A0"/>
<organism evidence="1">
    <name type="scientific">marine metagenome</name>
    <dbReference type="NCBI Taxonomy" id="408172"/>
    <lineage>
        <taxon>unclassified sequences</taxon>
        <taxon>metagenomes</taxon>
        <taxon>ecological metagenomes</taxon>
    </lineage>
</organism>